<feature type="domain" description="GIY-YIG" evidence="1">
    <location>
        <begin position="10"/>
        <end position="108"/>
    </location>
</feature>
<sequence>MFTPEVIEQLQYYVYRLIDPRNGQTFYVGKGKGNRVFAHVEGALKNYKGQKFEDKDEDEVSAKIQQIREIKNAGLEVIHIIQRYGLTEKEAFEVEAALIDVYGELTNLQNGHNSDRGVNNAIVLQRDLSCEEYEEPDFKYIMIKINNRVLEERNYDIYETVRSAWKVKLERVKKYKYCLAVINGVVRGVYEIEGWQDDTLQLRSGRFEFYGHEATKDIKNIFINKKIPAKYRKKGMASPVLYSK</sequence>
<organism evidence="2 3">
    <name type="scientific">Lachnospira pectinoschiza</name>
    <dbReference type="NCBI Taxonomy" id="28052"/>
    <lineage>
        <taxon>Bacteria</taxon>
        <taxon>Bacillati</taxon>
        <taxon>Bacillota</taxon>
        <taxon>Clostridia</taxon>
        <taxon>Lachnospirales</taxon>
        <taxon>Lachnospiraceae</taxon>
        <taxon>Lachnospira</taxon>
    </lineage>
</organism>
<evidence type="ECO:0000313" key="2">
    <source>
        <dbReference type="EMBL" id="SDM47954.1"/>
    </source>
</evidence>
<dbReference type="Pfam" id="PF22945">
    <property type="entry name" value="LEM-3_GIY-YIG"/>
    <property type="match status" value="1"/>
</dbReference>
<dbReference type="InterPro" id="IPR012796">
    <property type="entry name" value="Lysidine-tRNA-synth_C"/>
</dbReference>
<accession>A0A1G9TKL0</accession>
<dbReference type="InterPro" id="IPR000305">
    <property type="entry name" value="GIY-YIG_endonuc"/>
</dbReference>
<dbReference type="RefSeq" id="WP_074520671.1">
    <property type="nucleotide sequence ID" value="NZ_FNHZ01000001.1"/>
</dbReference>
<dbReference type="NCBIfam" id="TIGR02433">
    <property type="entry name" value="lysidine_TilS_C"/>
    <property type="match status" value="1"/>
</dbReference>
<dbReference type="Proteomes" id="UP000187651">
    <property type="component" value="Unassembled WGS sequence"/>
</dbReference>
<keyword evidence="3" id="KW-1185">Reference proteome</keyword>
<dbReference type="OrthoDB" id="67448at2"/>
<name>A0A1G9TKL0_9FIRM</name>
<dbReference type="AlphaFoldDB" id="A0A1G9TKL0"/>
<evidence type="ECO:0000313" key="3">
    <source>
        <dbReference type="Proteomes" id="UP000187651"/>
    </source>
</evidence>
<gene>
    <name evidence="2" type="ORF">SAMN05216544_0382</name>
</gene>
<dbReference type="EMBL" id="FNHZ01000001">
    <property type="protein sequence ID" value="SDM47954.1"/>
    <property type="molecule type" value="Genomic_DNA"/>
</dbReference>
<evidence type="ECO:0000259" key="1">
    <source>
        <dbReference type="PROSITE" id="PS50164"/>
    </source>
</evidence>
<dbReference type="GO" id="GO:0005737">
    <property type="term" value="C:cytoplasm"/>
    <property type="evidence" value="ECO:0007669"/>
    <property type="project" value="InterPro"/>
</dbReference>
<dbReference type="GO" id="GO:0008033">
    <property type="term" value="P:tRNA processing"/>
    <property type="evidence" value="ECO:0007669"/>
    <property type="project" value="InterPro"/>
</dbReference>
<protein>
    <recommendedName>
        <fullName evidence="1">GIY-YIG domain-containing protein</fullName>
    </recommendedName>
</protein>
<proteinExistence type="predicted"/>
<dbReference type="CDD" id="cd10440">
    <property type="entry name" value="GIY-YIG_COG3680"/>
    <property type="match status" value="1"/>
</dbReference>
<dbReference type="GO" id="GO:0016879">
    <property type="term" value="F:ligase activity, forming carbon-nitrogen bonds"/>
    <property type="evidence" value="ECO:0007669"/>
    <property type="project" value="InterPro"/>
</dbReference>
<dbReference type="GO" id="GO:0005524">
    <property type="term" value="F:ATP binding"/>
    <property type="evidence" value="ECO:0007669"/>
    <property type="project" value="InterPro"/>
</dbReference>
<reference evidence="3" key="1">
    <citation type="submission" date="2016-10" db="EMBL/GenBank/DDBJ databases">
        <authorList>
            <person name="Varghese N."/>
            <person name="Submissions S."/>
        </authorList>
    </citation>
    <scope>NUCLEOTIDE SEQUENCE [LARGE SCALE GENOMIC DNA]</scope>
    <source>
        <strain evidence="3">M83</strain>
    </source>
</reference>
<dbReference type="PROSITE" id="PS50164">
    <property type="entry name" value="GIY_YIG"/>
    <property type="match status" value="1"/>
</dbReference>